<keyword evidence="3" id="KW-1133">Transmembrane helix</keyword>
<feature type="coiled-coil region" evidence="2">
    <location>
        <begin position="112"/>
        <end position="149"/>
    </location>
</feature>
<keyword evidence="1" id="KW-0378">Hydrolase</keyword>
<gene>
    <name evidence="5" type="ORF">Rain11_1885</name>
</gene>
<feature type="domain" description="PPM-type phosphatase" evidence="4">
    <location>
        <begin position="187"/>
        <end position="413"/>
    </location>
</feature>
<keyword evidence="3" id="KW-0472">Membrane</keyword>
<keyword evidence="3" id="KW-0812">Transmembrane</keyword>
<proteinExistence type="predicted"/>
<reference evidence="5 6" key="1">
    <citation type="submission" date="2017-06" db="EMBL/GenBank/DDBJ databases">
        <title>Raineya orbicola gen. nov., sp. nov. a slightly thermophilic bacterium of the phylum Bacteroidetes and the description of Raineyaceae fam. nov.</title>
        <authorList>
            <person name="Albuquerque L."/>
            <person name="Polonia A.R.M."/>
            <person name="Barroso C."/>
            <person name="Froufe H.J.C."/>
            <person name="Lage O."/>
            <person name="Lobo-Da-Cunha A."/>
            <person name="Egas C."/>
            <person name="Da Costa M.S."/>
        </authorList>
    </citation>
    <scope>NUCLEOTIDE SEQUENCE [LARGE SCALE GENOMIC DNA]</scope>
    <source>
        <strain evidence="5 6">SPSPC-11</strain>
    </source>
</reference>
<sequence length="413" mass="47412">MILGLYFLNFRMLMKRLKCLIVFLCFFPYLIWAQEANHIQADTTKKLQENTYQNLLDSLTQTIKKYGLEKQIMQKSLQEAETQKNLSLWGFIGAGISVLIVVFLIIRNVRQKDLLIEQQQTIEEQNHELQAQTEELRQQQEEIAAQRDDIIQKNKVLAEKNKLIQESIQVASLIQKALLAKTTNLQDYFRGFAILSKPKDIVSGDFYWVGRVQHTTIVVLVDSMGHGVPAAFISLTINMLLKEIVLIRKQISPDIILEELNNNLRQIIHHNGENSHNISADIAICSIQKTIGDSFCIDFAGARRPMLYVLNNEIMRFRGNRVSVSSDTTWEEHFENETIELSSKTRIFIFSDGLTDQNNKEGKKFGENQLIQILQKGISESIQNQIQNVERALLEHQGGCPQRDDILMVAIEL</sequence>
<evidence type="ECO:0000259" key="4">
    <source>
        <dbReference type="SMART" id="SM00331"/>
    </source>
</evidence>
<evidence type="ECO:0000256" key="1">
    <source>
        <dbReference type="ARBA" id="ARBA00022801"/>
    </source>
</evidence>
<protein>
    <submittedName>
        <fullName evidence="5">Stage II sporulation protein E (SpoIIE)</fullName>
    </submittedName>
</protein>
<organism evidence="5 6">
    <name type="scientific">Raineya orbicola</name>
    <dbReference type="NCBI Taxonomy" id="2016530"/>
    <lineage>
        <taxon>Bacteria</taxon>
        <taxon>Pseudomonadati</taxon>
        <taxon>Bacteroidota</taxon>
        <taxon>Cytophagia</taxon>
        <taxon>Cytophagales</taxon>
        <taxon>Raineyaceae</taxon>
        <taxon>Raineya</taxon>
    </lineage>
</organism>
<feature type="transmembrane region" description="Helical" evidence="3">
    <location>
        <begin position="86"/>
        <end position="106"/>
    </location>
</feature>
<dbReference type="InterPro" id="IPR036457">
    <property type="entry name" value="PPM-type-like_dom_sf"/>
</dbReference>
<dbReference type="PANTHER" id="PTHR43156:SF9">
    <property type="entry name" value="HAMP DOMAIN-CONTAINING PROTEIN"/>
    <property type="match status" value="1"/>
</dbReference>
<dbReference type="AlphaFoldDB" id="A0A2N3IC39"/>
<dbReference type="OrthoDB" id="1119265at2"/>
<keyword evidence="6" id="KW-1185">Reference proteome</keyword>
<dbReference type="EMBL" id="NKXO01000029">
    <property type="protein sequence ID" value="PKQ67867.1"/>
    <property type="molecule type" value="Genomic_DNA"/>
</dbReference>
<dbReference type="SMART" id="SM00331">
    <property type="entry name" value="PP2C_SIG"/>
    <property type="match status" value="1"/>
</dbReference>
<dbReference type="InterPro" id="IPR052016">
    <property type="entry name" value="Bact_Sigma-Reg"/>
</dbReference>
<evidence type="ECO:0000313" key="5">
    <source>
        <dbReference type="EMBL" id="PKQ67867.1"/>
    </source>
</evidence>
<dbReference type="PANTHER" id="PTHR43156">
    <property type="entry name" value="STAGE II SPORULATION PROTEIN E-RELATED"/>
    <property type="match status" value="1"/>
</dbReference>
<dbReference type="GO" id="GO:0016791">
    <property type="term" value="F:phosphatase activity"/>
    <property type="evidence" value="ECO:0007669"/>
    <property type="project" value="TreeGrafter"/>
</dbReference>
<evidence type="ECO:0000313" key="6">
    <source>
        <dbReference type="Proteomes" id="UP000233387"/>
    </source>
</evidence>
<evidence type="ECO:0000256" key="3">
    <source>
        <dbReference type="SAM" id="Phobius"/>
    </source>
</evidence>
<accession>A0A2N3IC39</accession>
<dbReference type="Proteomes" id="UP000233387">
    <property type="component" value="Unassembled WGS sequence"/>
</dbReference>
<keyword evidence="2" id="KW-0175">Coiled coil</keyword>
<evidence type="ECO:0000256" key="2">
    <source>
        <dbReference type="SAM" id="Coils"/>
    </source>
</evidence>
<comment type="caution">
    <text evidence="5">The sequence shown here is derived from an EMBL/GenBank/DDBJ whole genome shotgun (WGS) entry which is preliminary data.</text>
</comment>
<dbReference type="InterPro" id="IPR001932">
    <property type="entry name" value="PPM-type_phosphatase-like_dom"/>
</dbReference>
<dbReference type="Pfam" id="PF07228">
    <property type="entry name" value="SpoIIE"/>
    <property type="match status" value="1"/>
</dbReference>
<dbReference type="Gene3D" id="3.60.40.10">
    <property type="entry name" value="PPM-type phosphatase domain"/>
    <property type="match status" value="1"/>
</dbReference>
<name>A0A2N3IC39_9BACT</name>